<organism evidence="2 3">
    <name type="scientific">Sandaracinobacter neustonicus</name>
    <dbReference type="NCBI Taxonomy" id="1715348"/>
    <lineage>
        <taxon>Bacteria</taxon>
        <taxon>Pseudomonadati</taxon>
        <taxon>Pseudomonadota</taxon>
        <taxon>Alphaproteobacteria</taxon>
        <taxon>Sphingomonadales</taxon>
        <taxon>Sphingosinicellaceae</taxon>
        <taxon>Sandaracinobacter</taxon>
    </lineage>
</organism>
<dbReference type="SUPFAM" id="SSF53807">
    <property type="entry name" value="Helical backbone' metal receptor"/>
    <property type="match status" value="1"/>
</dbReference>
<gene>
    <name evidence="2" type="ORF">FJQ54_08845</name>
</gene>
<dbReference type="Proteomes" id="UP000319897">
    <property type="component" value="Unassembled WGS sequence"/>
</dbReference>
<dbReference type="CDD" id="cd00636">
    <property type="entry name" value="TroA-like"/>
    <property type="match status" value="1"/>
</dbReference>
<dbReference type="InterPro" id="IPR050902">
    <property type="entry name" value="ABC_Transporter_SBP"/>
</dbReference>
<keyword evidence="3" id="KW-1185">Reference proteome</keyword>
<protein>
    <submittedName>
        <fullName evidence="2">ABC transporter substrate-binding protein</fullName>
    </submittedName>
</protein>
<dbReference type="EMBL" id="VFSU01000024">
    <property type="protein sequence ID" value="TPE61001.1"/>
    <property type="molecule type" value="Genomic_DNA"/>
</dbReference>
<feature type="domain" description="Fe/B12 periplasmic-binding" evidence="1">
    <location>
        <begin position="46"/>
        <end position="227"/>
    </location>
</feature>
<dbReference type="PANTHER" id="PTHR30535">
    <property type="entry name" value="VITAMIN B12-BINDING PROTEIN"/>
    <property type="match status" value="1"/>
</dbReference>
<dbReference type="OrthoDB" id="1632039at2"/>
<reference evidence="2 3" key="1">
    <citation type="submission" date="2019-06" db="EMBL/GenBank/DDBJ databases">
        <authorList>
            <person name="Lee I."/>
            <person name="Jang G.I."/>
            <person name="Hwang C.Y."/>
        </authorList>
    </citation>
    <scope>NUCLEOTIDE SEQUENCE [LARGE SCALE GENOMIC DNA]</scope>
    <source>
        <strain evidence="2 3">PAMC 28131</strain>
    </source>
</reference>
<dbReference type="Gene3D" id="3.40.50.1980">
    <property type="entry name" value="Nitrogenase molybdenum iron protein domain"/>
    <property type="match status" value="2"/>
</dbReference>
<dbReference type="AlphaFoldDB" id="A0A501XK13"/>
<dbReference type="Pfam" id="PF01497">
    <property type="entry name" value="Peripla_BP_2"/>
    <property type="match status" value="1"/>
</dbReference>
<comment type="caution">
    <text evidence="2">The sequence shown here is derived from an EMBL/GenBank/DDBJ whole genome shotgun (WGS) entry which is preliminary data.</text>
</comment>
<evidence type="ECO:0000259" key="1">
    <source>
        <dbReference type="Pfam" id="PF01497"/>
    </source>
</evidence>
<accession>A0A501XK13</accession>
<dbReference type="InterPro" id="IPR002491">
    <property type="entry name" value="ABC_transptr_periplasmic_BD"/>
</dbReference>
<name>A0A501XK13_9SPHN</name>
<dbReference type="PANTHER" id="PTHR30535:SF34">
    <property type="entry name" value="MOLYBDATE-BINDING PROTEIN MOLA"/>
    <property type="match status" value="1"/>
</dbReference>
<proteinExistence type="predicted"/>
<evidence type="ECO:0000313" key="2">
    <source>
        <dbReference type="EMBL" id="TPE61001.1"/>
    </source>
</evidence>
<evidence type="ECO:0000313" key="3">
    <source>
        <dbReference type="Proteomes" id="UP000319897"/>
    </source>
</evidence>
<sequence length="281" mass="29814">MSVTKRPASMARRGGRRSWGFVRSFKVIAALIALWAGAADARPQRIVSMNPCVDAVLLEVADAGQIAAISHWSHDPAGTSAPLEQARRFPAHGGTAEEVIARRPDLLFISPYTPMATREAFRRLGIPMVSMGVPATIADSLAQVRQVADAAGQGVRGEALVRRIEAALVQAHRPQPRPALMRMASGLVPGPGSLSEALMANSGLRSVAADYGFAHAGLLTLEPLALKPPPLLITDRPEAVPPVLKRLRVPVAGFDRRLLNCGGPSLIPAAKQLAAIRDSRP</sequence>